<dbReference type="InterPro" id="IPR016187">
    <property type="entry name" value="CTDL_fold"/>
</dbReference>
<keyword evidence="1" id="KW-0472">Membrane</keyword>
<accession>A0A0S4J7Y1</accession>
<proteinExistence type="predicted"/>
<feature type="transmembrane region" description="Helical" evidence="1">
    <location>
        <begin position="643"/>
        <end position="666"/>
    </location>
</feature>
<evidence type="ECO:0000256" key="1">
    <source>
        <dbReference type="SAM" id="Phobius"/>
    </source>
</evidence>
<dbReference type="SUPFAM" id="SSF56436">
    <property type="entry name" value="C-type lectin-like"/>
    <property type="match status" value="1"/>
</dbReference>
<evidence type="ECO:0000313" key="4">
    <source>
        <dbReference type="Proteomes" id="UP000051952"/>
    </source>
</evidence>
<feature type="signal peptide" evidence="2">
    <location>
        <begin position="1"/>
        <end position="27"/>
    </location>
</feature>
<dbReference type="AlphaFoldDB" id="A0A0S4J7Y1"/>
<reference evidence="4" key="1">
    <citation type="submission" date="2015-09" db="EMBL/GenBank/DDBJ databases">
        <authorList>
            <consortium name="Pathogen Informatics"/>
        </authorList>
    </citation>
    <scope>NUCLEOTIDE SEQUENCE [LARGE SCALE GENOMIC DNA]</scope>
    <source>
        <strain evidence="4">Lake Konstanz</strain>
    </source>
</reference>
<feature type="chain" id="PRO_5006622072" evidence="2">
    <location>
        <begin position="28"/>
        <end position="1008"/>
    </location>
</feature>
<keyword evidence="2" id="KW-0732">Signal</keyword>
<dbReference type="EMBL" id="CYKH01001343">
    <property type="protein sequence ID" value="CUG86604.1"/>
    <property type="molecule type" value="Genomic_DNA"/>
</dbReference>
<feature type="transmembrane region" description="Helical" evidence="1">
    <location>
        <begin position="610"/>
        <end position="631"/>
    </location>
</feature>
<name>A0A0S4J7Y1_BODSA</name>
<keyword evidence="1" id="KW-1133">Transmembrane helix</keyword>
<evidence type="ECO:0000313" key="3">
    <source>
        <dbReference type="EMBL" id="CUG86604.1"/>
    </source>
</evidence>
<evidence type="ECO:0000256" key="2">
    <source>
        <dbReference type="SAM" id="SignalP"/>
    </source>
</evidence>
<dbReference type="Proteomes" id="UP000051952">
    <property type="component" value="Unassembled WGS sequence"/>
</dbReference>
<feature type="transmembrane region" description="Helical" evidence="1">
    <location>
        <begin position="792"/>
        <end position="813"/>
    </location>
</feature>
<organism evidence="3 4">
    <name type="scientific">Bodo saltans</name>
    <name type="common">Flagellated protozoan</name>
    <dbReference type="NCBI Taxonomy" id="75058"/>
    <lineage>
        <taxon>Eukaryota</taxon>
        <taxon>Discoba</taxon>
        <taxon>Euglenozoa</taxon>
        <taxon>Kinetoplastea</taxon>
        <taxon>Metakinetoplastina</taxon>
        <taxon>Eubodonida</taxon>
        <taxon>Bodonidae</taxon>
        <taxon>Bodo</taxon>
    </lineage>
</organism>
<dbReference type="Gene3D" id="3.10.100.10">
    <property type="entry name" value="Mannose-Binding Protein A, subunit A"/>
    <property type="match status" value="1"/>
</dbReference>
<gene>
    <name evidence="3" type="ORF">BSAL_93880</name>
</gene>
<sequence>MICPHLVLYRWVAAVALVLIFGEFSDARNQSTFFLVQLRTDHSTNVQVTCGAACKAEAHDAFVAWILSDAENDMVSSLFEQAAAPFSYYILGGNRRAPVTGALSGTIWYWTERPTQFIAQDTRGLPFYKNLNQKGGSLLGYAKFDVDEPNNLGGSETQLSFDASTGKWNDLNGNCSNFGNCYIKGCICRHWSTPSPTVSESQLSSDEPTWSISASTSMSSSASRTYSWTGAVSASITRRSVTLSASSLVSVTPSISTTCPTAPFPSLTPSIVISASQVSLSSSTTLSDKTISHNKTESIRSLSLSESACRNELGVEVFSLATAPVSTDARAIISNDLNRYRATVISSESSLCIVPDAVLRGVDASLAPLALIHTDARMWQVTPWILQHFFLPKELTGRLDIIARTNCGYQRTAPNDNNKTVGTNGAICTTVLSAAGSLNGSSRAASSATNRSALETVATGMTWMAILNPSNSLALSVSPVNVPFVCATQVQYVSLSLEIARSQSDVTSQTTAVVVTSSSFVTSGGDVSGAVPMLFLSMLSCRDTVDSAQTAVQTLVSPFASLGVMWVAWGNLGLSVAIVLIHCIVTVTLAKFRGVSILQDAAVIAKFPGLSITAMDYLLPGSILGSVAVLASRETAAESIASASVALTCALLIVVGLSAATVGYVLPRASWEAYLRVPLLTTLTHLPAGTSSGTTTTACEQRCCAPYEHYFYPRGRWAPVSLRARFTPLMGWMGFKFGWVTIFQRCLLCTLAAATSLSGRPALCNAIVLFLAAAHLMTMLFYLWYRPLRYPMNTIIFPLSSALFAIVFILKYLDAFEDVSSVLQAVNGVAQFWRSCWVLWISRREAQWDTEDNIVNHRFIVRRLNKGEEEGSSADMSMMIAEQEIISCGNSQEMSLRNFAELTSPFIVHTTQFLDDDGLLLRPDQPPENVGNASPGSGSVVVNNESVIWSHGRLVPPRTNAASEFALPTLRVEQRARGLHDHDTFHSLQDSYDEGPLPFSSPLFGCRL</sequence>
<feature type="transmembrane region" description="Helical" evidence="1">
    <location>
        <begin position="566"/>
        <end position="589"/>
    </location>
</feature>
<keyword evidence="4" id="KW-1185">Reference proteome</keyword>
<feature type="transmembrane region" description="Helical" evidence="1">
    <location>
        <begin position="766"/>
        <end position="785"/>
    </location>
</feature>
<protein>
    <submittedName>
        <fullName evidence="3">Membrane-associated protein, putative</fullName>
    </submittedName>
</protein>
<dbReference type="InterPro" id="IPR016186">
    <property type="entry name" value="C-type_lectin-like/link_sf"/>
</dbReference>
<dbReference type="VEuPathDB" id="TriTrypDB:BSAL_93880"/>
<keyword evidence="1" id="KW-0812">Transmembrane</keyword>